<evidence type="ECO:0000256" key="6">
    <source>
        <dbReference type="PIRSR" id="PIRSR000485-3"/>
    </source>
</evidence>
<feature type="binding site" evidence="5">
    <location>
        <position position="343"/>
    </location>
    <ligand>
        <name>Mg(2+)</name>
        <dbReference type="ChEBI" id="CHEBI:18420"/>
    </ligand>
</feature>
<dbReference type="InterPro" id="IPR005854">
    <property type="entry name" value="PurF"/>
</dbReference>
<evidence type="ECO:0000259" key="7">
    <source>
        <dbReference type="PROSITE" id="PS51278"/>
    </source>
</evidence>
<evidence type="ECO:0000256" key="4">
    <source>
        <dbReference type="PIRNR" id="PIRNR000485"/>
    </source>
</evidence>
<comment type="cofactor">
    <cofactor evidence="5">
        <name>Mg(2+)</name>
        <dbReference type="ChEBI" id="CHEBI:18420"/>
    </cofactor>
    <text evidence="5">Binds 1 Mg(2+) ion per subunit.</text>
</comment>
<evidence type="ECO:0000256" key="1">
    <source>
        <dbReference type="ARBA" id="ARBA00022676"/>
    </source>
</evidence>
<organism evidence="8 9">
    <name type="scientific">Tangfeifania diversioriginum</name>
    <dbReference type="NCBI Taxonomy" id="1168035"/>
    <lineage>
        <taxon>Bacteria</taxon>
        <taxon>Pseudomonadati</taxon>
        <taxon>Bacteroidota</taxon>
        <taxon>Bacteroidia</taxon>
        <taxon>Marinilabiliales</taxon>
        <taxon>Prolixibacteraceae</taxon>
        <taxon>Tangfeifania</taxon>
    </lineage>
</organism>
<dbReference type="PIRSF" id="PIRSF000485">
    <property type="entry name" value="Amd_phspho_trans"/>
    <property type="match status" value="1"/>
</dbReference>
<sequence length="470" mass="52480">MSGFFGNIAKTDVVFPVFYGTDYHSHLGTKRAGMAFYNKKTGFQRAIHSLEDGYFRTKFEDDLKHFEGNSGVGVISDTEAQPLVTNSHLGKFAIATVSKIVNAEELEKEFLDGHRTFSETSQGSVNPTELIAMLIAEGHDFVSGIENVFSKIKGSCSILILTENEIIAARDKLGRTPVVIGKNGNGIAVASESCSFANLDYEIDKYIGPGEIVRITADGVVQLRAPEKEMQVCAFLWVYYGYPPSYYEGINVDEVRYRCGAALANNDDVEADFVAGIPDSGVGHAMGYSNERQIPLTRPYAKYTPTWPRSFMPQTQDKRDLVAKMKLIPNPALIKNKSGVFLDDSIVRGTQLKDNTRDLHAEGIKEVHMRIACPPLTYPCEFLNFSRSRKSIELATHTAINQLKGTEEVDLKKYSDPESEEYKEMVERIRKNLGLTSLKFQKLNDLVNAIGLPKEKLCTHCWDKSSHFKK</sequence>
<dbReference type="GO" id="GO:0006189">
    <property type="term" value="P:'de novo' IMP biosynthetic process"/>
    <property type="evidence" value="ECO:0007669"/>
    <property type="project" value="UniProtKB-UniPathway"/>
</dbReference>
<feature type="domain" description="Glutamine amidotransferase type-2" evidence="7">
    <location>
        <begin position="1"/>
        <end position="218"/>
    </location>
</feature>
<dbReference type="PROSITE" id="PS51278">
    <property type="entry name" value="GATASE_TYPE_2"/>
    <property type="match status" value="1"/>
</dbReference>
<keyword evidence="1 4" id="KW-0328">Glycosyltransferase</keyword>
<keyword evidence="6" id="KW-0411">Iron-sulfur</keyword>
<dbReference type="SUPFAM" id="SSF56235">
    <property type="entry name" value="N-terminal nucleophile aminohydrolases (Ntn hydrolases)"/>
    <property type="match status" value="1"/>
</dbReference>
<dbReference type="GO" id="GO:0051536">
    <property type="term" value="F:iron-sulfur cluster binding"/>
    <property type="evidence" value="ECO:0007669"/>
    <property type="project" value="UniProtKB-KW"/>
</dbReference>
<name>A0A1M6BGK8_9BACT</name>
<dbReference type="PANTHER" id="PTHR11907">
    <property type="entry name" value="AMIDOPHOSPHORIBOSYLTRANSFERASE"/>
    <property type="match status" value="1"/>
</dbReference>
<keyword evidence="5" id="KW-0479">Metal-binding</keyword>
<dbReference type="SUPFAM" id="SSF53271">
    <property type="entry name" value="PRTase-like"/>
    <property type="match status" value="1"/>
</dbReference>
<dbReference type="GO" id="GO:0046872">
    <property type="term" value="F:metal ion binding"/>
    <property type="evidence" value="ECO:0007669"/>
    <property type="project" value="UniProtKB-KW"/>
</dbReference>
<feature type="binding site" evidence="6">
    <location>
        <position position="380"/>
    </location>
    <ligand>
        <name>[4Fe-4S] cluster</name>
        <dbReference type="ChEBI" id="CHEBI:49883"/>
    </ligand>
</feature>
<evidence type="ECO:0000256" key="5">
    <source>
        <dbReference type="PIRSR" id="PIRSR000485-2"/>
    </source>
</evidence>
<dbReference type="GO" id="GO:0009113">
    <property type="term" value="P:purine nucleobase biosynthetic process"/>
    <property type="evidence" value="ECO:0007669"/>
    <property type="project" value="InterPro"/>
</dbReference>
<feature type="binding site" evidence="5">
    <location>
        <position position="280"/>
    </location>
    <ligand>
        <name>Mg(2+)</name>
        <dbReference type="ChEBI" id="CHEBI:18420"/>
    </ligand>
</feature>
<keyword evidence="2 4" id="KW-0808">Transferase</keyword>
<feature type="binding site" evidence="6">
    <location>
        <position position="461"/>
    </location>
    <ligand>
        <name>[4Fe-4S] cluster</name>
        <dbReference type="ChEBI" id="CHEBI:49883"/>
    </ligand>
</feature>
<comment type="cofactor">
    <cofactor evidence="6">
        <name>[4Fe-4S] cluster</name>
        <dbReference type="ChEBI" id="CHEBI:49883"/>
    </cofactor>
    <text evidence="6">Binds 1 [4Fe-4S] cluster per subunit.</text>
</comment>
<evidence type="ECO:0000313" key="8">
    <source>
        <dbReference type="EMBL" id="SHI47807.1"/>
    </source>
</evidence>
<dbReference type="Proteomes" id="UP000184050">
    <property type="component" value="Unassembled WGS sequence"/>
</dbReference>
<keyword evidence="9" id="KW-1185">Reference proteome</keyword>
<dbReference type="InterPro" id="IPR017932">
    <property type="entry name" value="GATase_2_dom"/>
</dbReference>
<dbReference type="Gene3D" id="3.40.50.2020">
    <property type="match status" value="1"/>
</dbReference>
<dbReference type="GO" id="GO:0004044">
    <property type="term" value="F:amidophosphoribosyltransferase activity"/>
    <property type="evidence" value="ECO:0007669"/>
    <property type="project" value="UniProtKB-EC"/>
</dbReference>
<comment type="pathway">
    <text evidence="4">Purine metabolism; IMP biosynthesis via de novo pathway; N(1)-(5-phospho-D-ribosyl)glycinamide from 5-phospho-alpha-D-ribose 1-diphosphate: step 1/2.</text>
</comment>
<dbReference type="UniPathway" id="UPA00074">
    <property type="reaction ID" value="UER00124"/>
</dbReference>
<comment type="catalytic activity">
    <reaction evidence="4">
        <text>5-phospho-beta-D-ribosylamine + L-glutamate + diphosphate = 5-phospho-alpha-D-ribose 1-diphosphate + L-glutamine + H2O</text>
        <dbReference type="Rhea" id="RHEA:14905"/>
        <dbReference type="ChEBI" id="CHEBI:15377"/>
        <dbReference type="ChEBI" id="CHEBI:29985"/>
        <dbReference type="ChEBI" id="CHEBI:33019"/>
        <dbReference type="ChEBI" id="CHEBI:58017"/>
        <dbReference type="ChEBI" id="CHEBI:58359"/>
        <dbReference type="ChEBI" id="CHEBI:58681"/>
        <dbReference type="EC" id="2.4.2.14"/>
    </reaction>
</comment>
<dbReference type="AlphaFoldDB" id="A0A1M6BGK8"/>
<dbReference type="EC" id="2.4.2.14" evidence="4"/>
<feature type="binding site" evidence="6">
    <location>
        <position position="233"/>
    </location>
    <ligand>
        <name>[4Fe-4S] cluster</name>
        <dbReference type="ChEBI" id="CHEBI:49883"/>
    </ligand>
</feature>
<evidence type="ECO:0000256" key="3">
    <source>
        <dbReference type="ARBA" id="ARBA00022962"/>
    </source>
</evidence>
<keyword evidence="6" id="KW-0408">Iron</keyword>
<reference evidence="8 9" key="1">
    <citation type="submission" date="2016-11" db="EMBL/GenBank/DDBJ databases">
        <authorList>
            <person name="Jaros S."/>
            <person name="Januszkiewicz K."/>
            <person name="Wedrychowicz H."/>
        </authorList>
    </citation>
    <scope>NUCLEOTIDE SEQUENCE [LARGE SCALE GENOMIC DNA]</scope>
    <source>
        <strain evidence="8 9">DSM 27063</strain>
    </source>
</reference>
<proteinExistence type="inferred from homology"/>
<comment type="similarity">
    <text evidence="4">In the C-terminal section; belongs to the purine/pyrimidine phosphoribosyltransferase family.</text>
</comment>
<keyword evidence="3" id="KW-0315">Glutamine amidotransferase</keyword>
<dbReference type="RefSeq" id="WP_073164933.1">
    <property type="nucleotide sequence ID" value="NZ_FQZE01000002.1"/>
</dbReference>
<dbReference type="OrthoDB" id="9801213at2"/>
<dbReference type="STRING" id="1168035.SAMN05444280_102214"/>
<dbReference type="Gene3D" id="3.60.20.10">
    <property type="entry name" value="Glutamine Phosphoribosylpyrophosphate, subunit 1, domain 1"/>
    <property type="match status" value="1"/>
</dbReference>
<dbReference type="InterPro" id="IPR029057">
    <property type="entry name" value="PRTase-like"/>
</dbReference>
<dbReference type="EMBL" id="FQZE01000002">
    <property type="protein sequence ID" value="SHI47807.1"/>
    <property type="molecule type" value="Genomic_DNA"/>
</dbReference>
<evidence type="ECO:0000256" key="2">
    <source>
        <dbReference type="ARBA" id="ARBA00022679"/>
    </source>
</evidence>
<dbReference type="InterPro" id="IPR029055">
    <property type="entry name" value="Ntn_hydrolases_N"/>
</dbReference>
<protein>
    <recommendedName>
        <fullName evidence="4">Amidophosphoribosyltransferase</fullName>
        <shortName evidence="4">ATase</shortName>
        <ecNumber evidence="4">2.4.2.14</ecNumber>
    </recommendedName>
    <alternativeName>
        <fullName evidence="4">Glutamine phosphoribosylpyrophosphate amidotransferase</fullName>
    </alternativeName>
</protein>
<evidence type="ECO:0000313" key="9">
    <source>
        <dbReference type="Proteomes" id="UP000184050"/>
    </source>
</evidence>
<dbReference type="Pfam" id="PF13537">
    <property type="entry name" value="GATase_7"/>
    <property type="match status" value="1"/>
</dbReference>
<accession>A0A1M6BGK8</accession>
<feature type="binding site" evidence="5">
    <location>
        <position position="344"/>
    </location>
    <ligand>
        <name>Mg(2+)</name>
        <dbReference type="ChEBI" id="CHEBI:18420"/>
    </ligand>
</feature>
<feature type="binding site" evidence="6">
    <location>
        <position position="458"/>
    </location>
    <ligand>
        <name>[4Fe-4S] cluster</name>
        <dbReference type="ChEBI" id="CHEBI:49883"/>
    </ligand>
</feature>
<keyword evidence="4" id="KW-0658">Purine biosynthesis</keyword>
<gene>
    <name evidence="8" type="ORF">SAMN05444280_102214</name>
</gene>
<keyword evidence="5" id="KW-0460">Magnesium</keyword>